<proteinExistence type="predicted"/>
<evidence type="ECO:0000313" key="2">
    <source>
        <dbReference type="Proteomes" id="UP001497444"/>
    </source>
</evidence>
<keyword evidence="2" id="KW-1185">Reference proteome</keyword>
<protein>
    <submittedName>
        <fullName evidence="1">Uncharacterized protein</fullName>
    </submittedName>
</protein>
<reference evidence="1" key="1">
    <citation type="submission" date="2024-02" db="EMBL/GenBank/DDBJ databases">
        <authorList>
            <consortium name="ELIXIR-Norway"/>
            <consortium name="Elixir Norway"/>
        </authorList>
    </citation>
    <scope>NUCLEOTIDE SEQUENCE</scope>
</reference>
<evidence type="ECO:0000313" key="1">
    <source>
        <dbReference type="EMBL" id="CAK9260920.1"/>
    </source>
</evidence>
<sequence>MDFALQQKAIQGGTYVHHQSVEETLEALHQPSQKETNLNIPEAAMRDHLPLDQDEVVGSLPVSNIWASTATPQLKLGELIERTKHMARGGGETQENDRFDDKDTMVETGNYAAHQLEGLMEDLEVDIESPSRLDLHPGTSQKDLEVGSSTFEGVENLLVPINFENDAVGQTEDQDQAFPPMDSHCDSGNFIVEPVAIEGDQTAVLSFATDNSVTAIKIGQLVVEGRENGYDGCNDEGKIKSAMLEEKPGQVFVLPLAEEVAVAPNLLSGLPGVQDSPFPTKHSSEAACPSSAHPTNCLQHPQMSSLVSKSLLHKEPGQEQSLVTTLVLRPPRGGAPEEDIGANQLLSSFRVNATDPICTWCTCASEMLNHENALSNTSIAEYTLHGTSTLGIQFF</sequence>
<dbReference type="Proteomes" id="UP001497444">
    <property type="component" value="Chromosome 13"/>
</dbReference>
<gene>
    <name evidence="1" type="ORF">CSSPJE1EN1_LOCUS6398</name>
</gene>
<organism evidence="1 2">
    <name type="scientific">Sphagnum jensenii</name>
    <dbReference type="NCBI Taxonomy" id="128206"/>
    <lineage>
        <taxon>Eukaryota</taxon>
        <taxon>Viridiplantae</taxon>
        <taxon>Streptophyta</taxon>
        <taxon>Embryophyta</taxon>
        <taxon>Bryophyta</taxon>
        <taxon>Sphagnophytina</taxon>
        <taxon>Sphagnopsida</taxon>
        <taxon>Sphagnales</taxon>
        <taxon>Sphagnaceae</taxon>
        <taxon>Sphagnum</taxon>
    </lineage>
</organism>
<name>A0ABP0W5S5_9BRYO</name>
<dbReference type="EMBL" id="OZ020108">
    <property type="protein sequence ID" value="CAK9260920.1"/>
    <property type="molecule type" value="Genomic_DNA"/>
</dbReference>
<accession>A0ABP0W5S5</accession>